<evidence type="ECO:0000313" key="1">
    <source>
        <dbReference type="EMBL" id="RIY00175.1"/>
    </source>
</evidence>
<keyword evidence="2" id="KW-1185">Reference proteome</keyword>
<dbReference type="RefSeq" id="WP_119540485.1">
    <property type="nucleotide sequence ID" value="NZ_QYRN01000006.1"/>
</dbReference>
<dbReference type="AlphaFoldDB" id="A0A3A1WS70"/>
<proteinExistence type="predicted"/>
<name>A0A3A1WS70_9HYPH</name>
<accession>A0A3A1WS70</accession>
<dbReference type="EMBL" id="QYRN01000006">
    <property type="protein sequence ID" value="RIY00175.1"/>
    <property type="molecule type" value="Genomic_DNA"/>
</dbReference>
<dbReference type="Proteomes" id="UP000265750">
    <property type="component" value="Unassembled WGS sequence"/>
</dbReference>
<organism evidence="1 2">
    <name type="scientific">Aureimonas flava</name>
    <dbReference type="NCBI Taxonomy" id="2320271"/>
    <lineage>
        <taxon>Bacteria</taxon>
        <taxon>Pseudomonadati</taxon>
        <taxon>Pseudomonadota</taxon>
        <taxon>Alphaproteobacteria</taxon>
        <taxon>Hyphomicrobiales</taxon>
        <taxon>Aurantimonadaceae</taxon>
        <taxon>Aureimonas</taxon>
    </lineage>
</organism>
<sequence length="110" mass="11907">MSADHTDILTRFIGAVDDAWGDEVPDMALLRKLADAGRTALKAYEAKIAALTAENATLREALAPFCAFANYLARAPDDLVMTRGSWIAAQQVTAGDFRRARAALRQEGKP</sequence>
<evidence type="ECO:0000313" key="2">
    <source>
        <dbReference type="Proteomes" id="UP000265750"/>
    </source>
</evidence>
<reference evidence="2" key="1">
    <citation type="submission" date="2018-09" db="EMBL/GenBank/DDBJ databases">
        <authorList>
            <person name="Tuo L."/>
        </authorList>
    </citation>
    <scope>NUCLEOTIDE SEQUENCE [LARGE SCALE GENOMIC DNA]</scope>
    <source>
        <strain evidence="2">M2BS4Y-1</strain>
    </source>
</reference>
<gene>
    <name evidence="1" type="ORF">D3218_12870</name>
</gene>
<protein>
    <submittedName>
        <fullName evidence="1">Uncharacterized protein</fullName>
    </submittedName>
</protein>
<comment type="caution">
    <text evidence="1">The sequence shown here is derived from an EMBL/GenBank/DDBJ whole genome shotgun (WGS) entry which is preliminary data.</text>
</comment>